<name>A0A7C5TET7_9CREN</name>
<dbReference type="PANTHER" id="PTHR42731">
    <property type="entry name" value="SLL1084 PROTEIN"/>
    <property type="match status" value="1"/>
</dbReference>
<dbReference type="Gene3D" id="3.80.30.20">
    <property type="entry name" value="tm_1862 like domain"/>
    <property type="match status" value="1"/>
</dbReference>
<dbReference type="EMBL" id="DRZI01000025">
    <property type="protein sequence ID" value="HHP81172.1"/>
    <property type="molecule type" value="Genomic_DNA"/>
</dbReference>
<dbReference type="InterPro" id="IPR007197">
    <property type="entry name" value="rSAM"/>
</dbReference>
<reference evidence="2" key="1">
    <citation type="journal article" date="2020" name="mSystems">
        <title>Genome- and Community-Level Interaction Insights into Carbon Utilization and Element Cycling Functions of Hydrothermarchaeota in Hydrothermal Sediment.</title>
        <authorList>
            <person name="Zhou Z."/>
            <person name="Liu Y."/>
            <person name="Xu W."/>
            <person name="Pan J."/>
            <person name="Luo Z.H."/>
            <person name="Li M."/>
        </authorList>
    </citation>
    <scope>NUCLEOTIDE SEQUENCE [LARGE SCALE GENOMIC DNA]</scope>
    <source>
        <strain evidence="2">SpSt-1121</strain>
    </source>
</reference>
<dbReference type="InterPro" id="IPR023404">
    <property type="entry name" value="rSAM_horseshoe"/>
</dbReference>
<comment type="caution">
    <text evidence="2">The sequence shown here is derived from an EMBL/GenBank/DDBJ whole genome shotgun (WGS) entry which is preliminary data.</text>
</comment>
<dbReference type="InterPro" id="IPR058240">
    <property type="entry name" value="rSAM_sf"/>
</dbReference>
<evidence type="ECO:0000259" key="1">
    <source>
        <dbReference type="PROSITE" id="PS51918"/>
    </source>
</evidence>
<dbReference type="PROSITE" id="PS51918">
    <property type="entry name" value="RADICAL_SAM"/>
    <property type="match status" value="1"/>
</dbReference>
<accession>A0A7C5TET7</accession>
<dbReference type="SFLD" id="SFLDG01082">
    <property type="entry name" value="B12-binding_domain_containing"/>
    <property type="match status" value="1"/>
</dbReference>
<dbReference type="SMART" id="SM00729">
    <property type="entry name" value="Elp3"/>
    <property type="match status" value="1"/>
</dbReference>
<dbReference type="SFLD" id="SFLDS00029">
    <property type="entry name" value="Radical_SAM"/>
    <property type="match status" value="1"/>
</dbReference>
<gene>
    <name evidence="2" type="ORF">ENM84_00755</name>
</gene>
<dbReference type="CDD" id="cd01335">
    <property type="entry name" value="Radical_SAM"/>
    <property type="match status" value="1"/>
</dbReference>
<dbReference type="GO" id="GO:0051536">
    <property type="term" value="F:iron-sulfur cluster binding"/>
    <property type="evidence" value="ECO:0007669"/>
    <property type="project" value="InterPro"/>
</dbReference>
<dbReference type="InterPro" id="IPR006638">
    <property type="entry name" value="Elp3/MiaA/NifB-like_rSAM"/>
</dbReference>
<protein>
    <submittedName>
        <fullName evidence="2">B12-binding domain-containing radical SAM protein</fullName>
    </submittedName>
</protein>
<evidence type="ECO:0000313" key="2">
    <source>
        <dbReference type="EMBL" id="HHP81172.1"/>
    </source>
</evidence>
<organism evidence="2">
    <name type="scientific">Ignisphaera aggregans</name>
    <dbReference type="NCBI Taxonomy" id="334771"/>
    <lineage>
        <taxon>Archaea</taxon>
        <taxon>Thermoproteota</taxon>
        <taxon>Thermoprotei</taxon>
        <taxon>Desulfurococcales</taxon>
        <taxon>Desulfurococcaceae</taxon>
        <taxon>Ignisphaera</taxon>
    </lineage>
</organism>
<dbReference type="SUPFAM" id="SSF102114">
    <property type="entry name" value="Radical SAM enzymes"/>
    <property type="match status" value="1"/>
</dbReference>
<feature type="domain" description="Radical SAM core" evidence="1">
    <location>
        <begin position="212"/>
        <end position="459"/>
    </location>
</feature>
<proteinExistence type="predicted"/>
<dbReference type="AlphaFoldDB" id="A0A7C5TET7"/>
<sequence>MNVDIVITSDRTMITNHHGREFLGFMATGPAIGIPEKMWMFICCPKPRIDEFGRPLEAPYGLRKIEAALQNAGFNAYVIDPDHLYRYKDSAKVLMIGHHDFFAYGPPSSEWWLLTGREPVNRRSFFKLMESEAVKAMKKRGVKIVVGGPASWQWLWEPELVERWGIDVIVDGEADEFIVDIATKLLNDESVPRYVSIGARESPDVDKIPIIKGASVNGLVEITRGCPRGCMFCSVTLRPLRHIPIERILKEIEVNISNSIKGVVLHSEDVLLYGSYTIEPKPEPILKLHREVVDKAENIAWAHASLASIVVAQRRYKLISSLTDLIYSKLEQNYLGVEVGIETGSPRLAKIVMPAKALPFKADEWPDIVEEAFAIMHDHRIVPAATFILGFPNEEPNDVIKTIELLERLKKYRSIIVPMLFVPMGILKHEEGGIVGMKITPEHAEAMKIAFWHTVNWAEDIMAKFYMKGIVYEPIKLLLRLFLWYAKRRMRDIEKNFLPRFTGKELSIKLSQKCLE</sequence>
<dbReference type="PANTHER" id="PTHR42731:SF4">
    <property type="entry name" value="RADICAL SAM DOMAIN PROTEIN"/>
    <property type="match status" value="1"/>
</dbReference>
<dbReference type="GO" id="GO:0003824">
    <property type="term" value="F:catalytic activity"/>
    <property type="evidence" value="ECO:0007669"/>
    <property type="project" value="InterPro"/>
</dbReference>
<dbReference type="Pfam" id="PF04055">
    <property type="entry name" value="Radical_SAM"/>
    <property type="match status" value="1"/>
</dbReference>